<keyword evidence="4" id="KW-0804">Transcription</keyword>
<dbReference type="AlphaFoldDB" id="A0A934V7Z0"/>
<dbReference type="InterPro" id="IPR000551">
    <property type="entry name" value="MerR-type_HTH_dom"/>
</dbReference>
<organism evidence="6 7">
    <name type="scientific">Prauserella cavernicola</name>
    <dbReference type="NCBI Taxonomy" id="2800127"/>
    <lineage>
        <taxon>Bacteria</taxon>
        <taxon>Bacillati</taxon>
        <taxon>Actinomycetota</taxon>
        <taxon>Actinomycetes</taxon>
        <taxon>Pseudonocardiales</taxon>
        <taxon>Pseudonocardiaceae</taxon>
        <taxon>Prauserella</taxon>
    </lineage>
</organism>
<evidence type="ECO:0000256" key="2">
    <source>
        <dbReference type="ARBA" id="ARBA00023015"/>
    </source>
</evidence>
<feature type="domain" description="HTH merR-type" evidence="5">
    <location>
        <begin position="15"/>
        <end position="84"/>
    </location>
</feature>
<dbReference type="Proteomes" id="UP000635245">
    <property type="component" value="Unassembled WGS sequence"/>
</dbReference>
<dbReference type="SMART" id="SM00422">
    <property type="entry name" value="HTH_MERR"/>
    <property type="match status" value="1"/>
</dbReference>
<dbReference type="SUPFAM" id="SSF46955">
    <property type="entry name" value="Putative DNA-binding domain"/>
    <property type="match status" value="1"/>
</dbReference>
<sequence>MNSGAGGTETRQPALWTPGRVARLLGVSPITLRSWDARYGIGPSVRVQGRQRRYSDSDVARLRRMRQLIDEGVRTREAALAVRGSAGGALAPGSGLELEEATEELRLATMATALDESLAAEGAASTWQNVAAPVLRSLGTRWERGEECFAIEWGLAAEISAALNRHTYARGPARTVGSVLLAPCPGEHHVLPLEVLRAALAERGVAAVFTGAPAGRVMTLDLADRLDPAAVLLWAMTTATADTGLAGTLAARGRTVYLAGPGWNPATTELTVVNDLDSALDVLPLNDRSAGDL</sequence>
<dbReference type="PROSITE" id="PS50937">
    <property type="entry name" value="HTH_MERR_2"/>
    <property type="match status" value="1"/>
</dbReference>
<proteinExistence type="predicted"/>
<dbReference type="Pfam" id="PF13411">
    <property type="entry name" value="MerR_1"/>
    <property type="match status" value="1"/>
</dbReference>
<name>A0A934V7Z0_9PSEU</name>
<evidence type="ECO:0000256" key="3">
    <source>
        <dbReference type="ARBA" id="ARBA00023125"/>
    </source>
</evidence>
<dbReference type="EMBL" id="JAENJH010000007">
    <property type="protein sequence ID" value="MBK1787750.1"/>
    <property type="molecule type" value="Genomic_DNA"/>
</dbReference>
<dbReference type="CDD" id="cd01104">
    <property type="entry name" value="HTH_MlrA-CarA"/>
    <property type="match status" value="1"/>
</dbReference>
<dbReference type="RefSeq" id="WP_200322701.1">
    <property type="nucleotide sequence ID" value="NZ_JAENJH010000007.1"/>
</dbReference>
<keyword evidence="7" id="KW-1185">Reference proteome</keyword>
<dbReference type="InterPro" id="IPR036594">
    <property type="entry name" value="Meth_synthase_dom"/>
</dbReference>
<evidence type="ECO:0000256" key="4">
    <source>
        <dbReference type="ARBA" id="ARBA00023163"/>
    </source>
</evidence>
<dbReference type="Gene3D" id="1.10.1660.10">
    <property type="match status" value="1"/>
</dbReference>
<dbReference type="PANTHER" id="PTHR30204">
    <property type="entry name" value="REDOX-CYCLING DRUG-SENSING TRANSCRIPTIONAL ACTIVATOR SOXR"/>
    <property type="match status" value="1"/>
</dbReference>
<comment type="caution">
    <text evidence="6">The sequence shown here is derived from an EMBL/GenBank/DDBJ whole genome shotgun (WGS) entry which is preliminary data.</text>
</comment>
<keyword evidence="1" id="KW-0678">Repressor</keyword>
<keyword evidence="2" id="KW-0805">Transcription regulation</keyword>
<evidence type="ECO:0000256" key="1">
    <source>
        <dbReference type="ARBA" id="ARBA00022491"/>
    </source>
</evidence>
<dbReference type="Gene3D" id="3.40.50.280">
    <property type="entry name" value="Cobalamin-binding domain"/>
    <property type="match status" value="1"/>
</dbReference>
<dbReference type="InterPro" id="IPR009061">
    <property type="entry name" value="DNA-bd_dom_put_sf"/>
</dbReference>
<gene>
    <name evidence="6" type="ORF">JHE00_25765</name>
</gene>
<evidence type="ECO:0000259" key="5">
    <source>
        <dbReference type="PROSITE" id="PS50937"/>
    </source>
</evidence>
<dbReference type="GO" id="GO:0003700">
    <property type="term" value="F:DNA-binding transcription factor activity"/>
    <property type="evidence" value="ECO:0007669"/>
    <property type="project" value="InterPro"/>
</dbReference>
<dbReference type="PANTHER" id="PTHR30204:SF69">
    <property type="entry name" value="MERR-FAMILY TRANSCRIPTIONAL REGULATOR"/>
    <property type="match status" value="1"/>
</dbReference>
<dbReference type="GO" id="GO:0003677">
    <property type="term" value="F:DNA binding"/>
    <property type="evidence" value="ECO:0007669"/>
    <property type="project" value="UniProtKB-KW"/>
</dbReference>
<evidence type="ECO:0000313" key="6">
    <source>
        <dbReference type="EMBL" id="MBK1787750.1"/>
    </source>
</evidence>
<reference evidence="6" key="1">
    <citation type="submission" date="2020-12" db="EMBL/GenBank/DDBJ databases">
        <title>Prauserella sp. ASG 168, a novel actinomycete isolated from cave rock.</title>
        <authorList>
            <person name="Suriyachadkun C."/>
        </authorList>
    </citation>
    <scope>NUCLEOTIDE SEQUENCE</scope>
    <source>
        <strain evidence="6">ASG 168</strain>
    </source>
</reference>
<keyword evidence="3" id="KW-0238">DNA-binding</keyword>
<dbReference type="Gene3D" id="1.10.1240.10">
    <property type="entry name" value="Methionine synthase domain"/>
    <property type="match status" value="1"/>
</dbReference>
<protein>
    <submittedName>
        <fullName evidence="6">MerR family transcriptional regulator</fullName>
    </submittedName>
</protein>
<dbReference type="InterPro" id="IPR047057">
    <property type="entry name" value="MerR_fam"/>
</dbReference>
<accession>A0A934V7Z0</accession>
<evidence type="ECO:0000313" key="7">
    <source>
        <dbReference type="Proteomes" id="UP000635245"/>
    </source>
</evidence>